<comment type="caution">
    <text evidence="2">The sequence shown here is derived from an EMBL/GenBank/DDBJ whole genome shotgun (WGS) entry which is preliminary data.</text>
</comment>
<dbReference type="EMBL" id="BAABGR010000015">
    <property type="protein sequence ID" value="GAA4515974.1"/>
    <property type="molecule type" value="Genomic_DNA"/>
</dbReference>
<name>A0ABP8R1P7_9SPHI</name>
<evidence type="ECO:0000313" key="2">
    <source>
        <dbReference type="EMBL" id="GAA4515974.1"/>
    </source>
</evidence>
<dbReference type="Pfam" id="PF13360">
    <property type="entry name" value="PQQ_2"/>
    <property type="match status" value="1"/>
</dbReference>
<evidence type="ECO:0000313" key="3">
    <source>
        <dbReference type="Proteomes" id="UP001500394"/>
    </source>
</evidence>
<dbReference type="InterPro" id="IPR002372">
    <property type="entry name" value="PQQ_rpt_dom"/>
</dbReference>
<dbReference type="Proteomes" id="UP001500394">
    <property type="component" value="Unassembled WGS sequence"/>
</dbReference>
<keyword evidence="3" id="KW-1185">Reference proteome</keyword>
<protein>
    <recommendedName>
        <fullName evidence="1">Pyrrolo-quinoline quinone repeat domain-containing protein</fullName>
    </recommendedName>
</protein>
<accession>A0ABP8R1P7</accession>
<sequence>MFLGVIAASIYYFSGLNREQHNTLKPLKYLPENTFLIASIKNDEVTDNIFKDFDLFDALLGKKDISLLKRYKNQLLRHDALYDYIAEQDVFLSFHPDKDSLNLLITIPTSENISESQLASLINKFAKHYKIGSVDTLGNKITTLSFGNPDTTLYTTYYQHVLFASSSLQTIVSALNKSIPKLSEKQIDYFIHNNSKNTPFSVYFPHQNFQALVKHFQQKEKGFFLDQFLGLEGQSTWNINFKQDALMLTGESQLQQTQGNYIALFRYQSKRTQRLYNFFPSNTAVFMEYSLSSYPKFASDLKEYFEARQETKKVASLLENLDKKNSSLHKLIATWQHNFAVVEMTNQSQLAFVALNDTTAWKDVASSLLEDAGDNIYRFKTSNILYSIYGEPFKNMSRPYVTRVQDVLVISNILADLRYYRNSYDRKDLLTGTLGFKNFEKLQGNEANVTLFIHNKNAYSKILYSLPAKYQKKFRDDENYGFKDFYSWSLQLSGNNGTFGSQLYALYKSKNALGGTPEWSYPLANKAITAPYVFEHSDSTQFILIQELDHTLHAIHPSGTKMWSTVISGRIVGEIKQLEDRSIIFVTDKNRLYRLDTDGKNKKGFSRGLSDTPVAAPLAATAAGKEALLVPTKNKILAIDLDGNMIEEWKNITADGTLLGEVQQIGKEFVIASSYGRIYFINQDGSLRKEIDIPGDVEFRFPLGVVDKGNNSYELLAYATNHTLYRIAEDKVVDQHTFDSKANRQHVDFINIAGSSAPEMILIHDNRLQFVDIAKKDTLYEYHFTKYIDDKPQYFRDGRTSNSLIGVASKATNLIYLFSGDNTLIEGFPVEGLPLFYYGKINYNSEIFLLCTRRDKKLYAFKHQK</sequence>
<reference evidence="3" key="1">
    <citation type="journal article" date="2019" name="Int. J. Syst. Evol. Microbiol.">
        <title>The Global Catalogue of Microorganisms (GCM) 10K type strain sequencing project: providing services to taxonomists for standard genome sequencing and annotation.</title>
        <authorList>
            <consortium name="The Broad Institute Genomics Platform"/>
            <consortium name="The Broad Institute Genome Sequencing Center for Infectious Disease"/>
            <person name="Wu L."/>
            <person name="Ma J."/>
        </authorList>
    </citation>
    <scope>NUCLEOTIDE SEQUENCE [LARGE SCALE GENOMIC DNA]</scope>
    <source>
        <strain evidence="3">JCM 17858</strain>
    </source>
</reference>
<dbReference type="Gene3D" id="2.130.10.10">
    <property type="entry name" value="YVTN repeat-like/Quinoprotein amine dehydrogenase"/>
    <property type="match status" value="1"/>
</dbReference>
<evidence type="ECO:0000259" key="1">
    <source>
        <dbReference type="Pfam" id="PF13360"/>
    </source>
</evidence>
<organism evidence="2 3">
    <name type="scientific">Sphingobacterium thermophilum</name>
    <dbReference type="NCBI Taxonomy" id="768534"/>
    <lineage>
        <taxon>Bacteria</taxon>
        <taxon>Pseudomonadati</taxon>
        <taxon>Bacteroidota</taxon>
        <taxon>Sphingobacteriia</taxon>
        <taxon>Sphingobacteriales</taxon>
        <taxon>Sphingobacteriaceae</taxon>
        <taxon>Sphingobacterium</taxon>
    </lineage>
</organism>
<feature type="domain" description="Pyrrolo-quinoline quinone repeat" evidence="1">
    <location>
        <begin position="518"/>
        <end position="687"/>
    </location>
</feature>
<gene>
    <name evidence="2" type="ORF">GCM10023173_14560</name>
</gene>
<dbReference type="InterPro" id="IPR015943">
    <property type="entry name" value="WD40/YVTN_repeat-like_dom_sf"/>
</dbReference>
<dbReference type="SUPFAM" id="SSF63829">
    <property type="entry name" value="Calcium-dependent phosphotriesterase"/>
    <property type="match status" value="1"/>
</dbReference>
<proteinExistence type="predicted"/>